<feature type="chain" id="PRO_5002794118" evidence="1">
    <location>
        <begin position="29"/>
        <end position="847"/>
    </location>
</feature>
<evidence type="ECO:0000313" key="3">
    <source>
        <dbReference type="Proteomes" id="UP000008812"/>
    </source>
</evidence>
<dbReference type="EMBL" id="CP001047">
    <property type="protein sequence ID" value="ACF07028.1"/>
    <property type="molecule type" value="Genomic_DNA"/>
</dbReference>
<dbReference type="Proteomes" id="UP000008812">
    <property type="component" value="Chromosome"/>
</dbReference>
<feature type="signal peptide" evidence="1">
    <location>
        <begin position="1"/>
        <end position="28"/>
    </location>
</feature>
<name>B3PLX6_META1</name>
<keyword evidence="3" id="KW-1185">Reference proteome</keyword>
<keyword evidence="1" id="KW-0732">Signal</keyword>
<dbReference type="PROSITE" id="PS51257">
    <property type="entry name" value="PROKAR_LIPOPROTEIN"/>
    <property type="match status" value="1"/>
</dbReference>
<dbReference type="NCBIfam" id="NF045850">
    <property type="entry name" value="ABC_Mplas_LP"/>
    <property type="match status" value="1"/>
</dbReference>
<dbReference type="HOGENOM" id="CLU_359747_0_0_14"/>
<keyword evidence="2" id="KW-0449">Lipoprotein</keyword>
<organism evidence="2 3">
    <name type="scientific">Metamycoplasma arthritidis (strain 158L3-1)</name>
    <name type="common">Mycoplasma arthritidis</name>
    <dbReference type="NCBI Taxonomy" id="243272"/>
    <lineage>
        <taxon>Bacteria</taxon>
        <taxon>Bacillati</taxon>
        <taxon>Mycoplasmatota</taxon>
        <taxon>Mycoplasmoidales</taxon>
        <taxon>Metamycoplasmataceae</taxon>
        <taxon>Metamycoplasma</taxon>
    </lineage>
</organism>
<evidence type="ECO:0000313" key="2">
    <source>
        <dbReference type="EMBL" id="ACF07028.1"/>
    </source>
</evidence>
<dbReference type="AlphaFoldDB" id="B3PLX6"/>
<dbReference type="RefSeq" id="WP_012497985.1">
    <property type="nucleotide sequence ID" value="NC_011025.1"/>
</dbReference>
<accession>B3PLX6</accession>
<protein>
    <submittedName>
        <fullName evidence="2">Hypothetical lipoprotein</fullName>
    </submittedName>
</protein>
<proteinExistence type="predicted"/>
<reference evidence="2 3" key="1">
    <citation type="journal article" date="2008" name="Infect. Immun.">
        <title>Genome of Mycoplasma arthritidis.</title>
        <authorList>
            <person name="Dybvig K."/>
            <person name="Zuhua C."/>
            <person name="Lao P."/>
            <person name="Jordan D.S."/>
            <person name="French C.T."/>
            <person name="Tu A.H."/>
            <person name="Loraine A.E."/>
        </authorList>
    </citation>
    <scope>NUCLEOTIDE SEQUENCE [LARGE SCALE GENOMIC DNA]</scope>
    <source>
        <strain evidence="2 3">158L3-1</strain>
    </source>
</reference>
<gene>
    <name evidence="2" type="ordered locus">MARTH_orf072</name>
</gene>
<dbReference type="eggNOG" id="ENOG5031YAD">
    <property type="taxonomic scope" value="Bacteria"/>
</dbReference>
<evidence type="ECO:0000256" key="1">
    <source>
        <dbReference type="SAM" id="SignalP"/>
    </source>
</evidence>
<sequence length="847" mass="98589">MKKNLKLKKAIFFLSLSSLLSLPLISLACVKNDFNAAHDNYISWKNAANKNVDFSYSYPNGYDETVKNIDLLTGSKALRIGSQKQPKIDFRDSIALQPTELYYKFEYAKAISLLSDSGNHQFTTDTIKKTIYQDTPESQQDSEYFYPKKDKGNGFNKPYLFVPSGKSNSINSPEFKKQLKEGARRLSLSFKSSNYPYKNYWINSKGYDFDKKYEVTYKDFLFGLLKVAMQNKEFRDKYIETHNLDVAKELERKHYSKDNPYFNGIDFFAWLENFGVDANRLLDFSLKDDAYDSIDFHSLSNQDINFEEFFHNLFIYSNYFNALPLEYIKDKYGPDVFSGKNALSWFYDYGRNHETRLYSSYYYVTKNDANETKLYRNVQYQSPSGNWHSSKHLNEIVYRYNPIPIGNETFQQQMYNAFRQNIVSELNVDQLSSDAKDEIFKNYQKYNLSYNQTFEKYRPHNSVSLNHFPKSASPYFNDSFSKLYYGVSLEELSQESLKASSLISAKSLIFKSLLNNVINPYALSQSVNDSDVWMSQAPSDATINATNSETSNYRTLKDAHANINKQILLENENSLNKANVTTQHDNKKHNLDPQALTSLDLQMRSIDFEYIKKTLGKMIDDFYQANSNAPLIKWTIPIVGFTLTKRQNEIVNKIKQTFKSIHSKLDPDVVVVDNYDKYQEYFLRNKSIYQDKSFILENSNSSDFVRKSLVANNFELLLIIKKLHTQNLLTNAFPELNKLANDIFTQPDINSQILSDITLNDFYNNTLKNHLDQKKLNDRINLQLNKLSITEIVNLINEINNFTAYTISFQNAISLANFSKMLYQKFLIKPISYDGLEYLQDILVDEK</sequence>
<dbReference type="KEGG" id="mat:MARTH_orf072"/>
<dbReference type="STRING" id="243272.MARTH_orf072"/>